<accession>A0A8T1Y6X1</accession>
<dbReference type="InterPro" id="IPR002156">
    <property type="entry name" value="RNaseH_domain"/>
</dbReference>
<sequence>MMKVREDVEDWFAAQVVEGERKFLLDQEALAGSTLEALSPAARWFPPPLEWFKCTVGLSWSRRNSLAGVAWVLRNDLGNVLMHSRRTFTNINSLVEAHFLSIVWAVESMVSHRINRVIFGVESAVLKGVMNRPQAWPSFKYQASEIMEVLKVIADWRVCLESVASNRGANLLRSVLVSDPAPEVRDLPKIAT</sequence>
<gene>
    <name evidence="2" type="ORF">ISN45_Aa07g028170</name>
</gene>
<dbReference type="GO" id="GO:0004523">
    <property type="term" value="F:RNA-DNA hybrid ribonuclease activity"/>
    <property type="evidence" value="ECO:0007669"/>
    <property type="project" value="InterPro"/>
</dbReference>
<dbReference type="EMBL" id="JAEFBK010000012">
    <property type="protein sequence ID" value="KAG7542876.1"/>
    <property type="molecule type" value="Genomic_DNA"/>
</dbReference>
<protein>
    <submittedName>
        <fullName evidence="2">Ribonuclease H domain</fullName>
    </submittedName>
</protein>
<dbReference type="PANTHER" id="PTHR47074">
    <property type="entry name" value="BNAC02G40300D PROTEIN"/>
    <property type="match status" value="1"/>
</dbReference>
<keyword evidence="3" id="KW-1185">Reference proteome</keyword>
<evidence type="ECO:0000313" key="2">
    <source>
        <dbReference type="EMBL" id="KAG7542876.1"/>
    </source>
</evidence>
<dbReference type="AlphaFoldDB" id="A0A8T1Y6X1"/>
<feature type="domain" description="RNase H type-1" evidence="1">
    <location>
        <begin position="59"/>
        <end position="152"/>
    </location>
</feature>
<reference evidence="2 3" key="1">
    <citation type="submission" date="2020-12" db="EMBL/GenBank/DDBJ databases">
        <title>Concerted genomic and epigenomic changes stabilize Arabidopsis allopolyploids.</title>
        <authorList>
            <person name="Chen Z."/>
        </authorList>
    </citation>
    <scope>NUCLEOTIDE SEQUENCE [LARGE SCALE GENOMIC DNA]</scope>
    <source>
        <strain evidence="2">Allo738</strain>
        <tissue evidence="2">Leaf</tissue>
    </source>
</reference>
<dbReference type="Proteomes" id="UP000694240">
    <property type="component" value="Chromosome 12"/>
</dbReference>
<dbReference type="PANTHER" id="PTHR47074:SF49">
    <property type="entry name" value="POLYNUCLEOTIDYL TRANSFERASE, RIBONUCLEASE H-LIKE SUPERFAMILY PROTEIN"/>
    <property type="match status" value="1"/>
</dbReference>
<dbReference type="Pfam" id="PF13456">
    <property type="entry name" value="RVT_3"/>
    <property type="match status" value="1"/>
</dbReference>
<name>A0A8T1Y6X1_9BRAS</name>
<comment type="caution">
    <text evidence="2">The sequence shown here is derived from an EMBL/GenBank/DDBJ whole genome shotgun (WGS) entry which is preliminary data.</text>
</comment>
<dbReference type="InterPro" id="IPR052929">
    <property type="entry name" value="RNase_H-like_EbsB-rel"/>
</dbReference>
<organism evidence="2 3">
    <name type="scientific">Arabidopsis thaliana x Arabidopsis arenosa</name>
    <dbReference type="NCBI Taxonomy" id="1240361"/>
    <lineage>
        <taxon>Eukaryota</taxon>
        <taxon>Viridiplantae</taxon>
        <taxon>Streptophyta</taxon>
        <taxon>Embryophyta</taxon>
        <taxon>Tracheophyta</taxon>
        <taxon>Spermatophyta</taxon>
        <taxon>Magnoliopsida</taxon>
        <taxon>eudicotyledons</taxon>
        <taxon>Gunneridae</taxon>
        <taxon>Pentapetalae</taxon>
        <taxon>rosids</taxon>
        <taxon>malvids</taxon>
        <taxon>Brassicales</taxon>
        <taxon>Brassicaceae</taxon>
        <taxon>Camelineae</taxon>
        <taxon>Arabidopsis</taxon>
    </lineage>
</organism>
<evidence type="ECO:0000313" key="3">
    <source>
        <dbReference type="Proteomes" id="UP000694240"/>
    </source>
</evidence>
<proteinExistence type="predicted"/>
<dbReference type="GO" id="GO:0003676">
    <property type="term" value="F:nucleic acid binding"/>
    <property type="evidence" value="ECO:0007669"/>
    <property type="project" value="InterPro"/>
</dbReference>
<evidence type="ECO:0000259" key="1">
    <source>
        <dbReference type="Pfam" id="PF13456"/>
    </source>
</evidence>